<dbReference type="Gene3D" id="3.40.630.30">
    <property type="match status" value="1"/>
</dbReference>
<dbReference type="InterPro" id="IPR016181">
    <property type="entry name" value="Acyl_CoA_acyltransferase"/>
</dbReference>
<dbReference type="Proteomes" id="UP001244640">
    <property type="component" value="Unassembled WGS sequence"/>
</dbReference>
<keyword evidence="3" id="KW-1185">Reference proteome</keyword>
<dbReference type="SUPFAM" id="SSF55729">
    <property type="entry name" value="Acyl-CoA N-acyltransferases (Nat)"/>
    <property type="match status" value="1"/>
</dbReference>
<reference evidence="2 3" key="1">
    <citation type="submission" date="2023-07" db="EMBL/GenBank/DDBJ databases">
        <title>Functional and genomic diversity of the sorghum phyllosphere microbiome.</title>
        <authorList>
            <person name="Shade A."/>
        </authorList>
    </citation>
    <scope>NUCLEOTIDE SEQUENCE [LARGE SCALE GENOMIC DNA]</scope>
    <source>
        <strain evidence="2 3">SORGH_AS_0892</strain>
    </source>
</reference>
<dbReference type="EMBL" id="JAUTBA010000001">
    <property type="protein sequence ID" value="MDQ1150009.1"/>
    <property type="molecule type" value="Genomic_DNA"/>
</dbReference>
<dbReference type="Pfam" id="PF13302">
    <property type="entry name" value="Acetyltransf_3"/>
    <property type="match status" value="1"/>
</dbReference>
<dbReference type="PANTHER" id="PTHR43415:SF5">
    <property type="entry name" value="ACETYLTRANSFERASE"/>
    <property type="match status" value="1"/>
</dbReference>
<organism evidence="2 3">
    <name type="scientific">Sphingobacterium zeae</name>
    <dbReference type="NCBI Taxonomy" id="1776859"/>
    <lineage>
        <taxon>Bacteria</taxon>
        <taxon>Pseudomonadati</taxon>
        <taxon>Bacteroidota</taxon>
        <taxon>Sphingobacteriia</taxon>
        <taxon>Sphingobacteriales</taxon>
        <taxon>Sphingobacteriaceae</taxon>
        <taxon>Sphingobacterium</taxon>
    </lineage>
</organism>
<accession>A0ABU0U593</accession>
<evidence type="ECO:0000259" key="1">
    <source>
        <dbReference type="PROSITE" id="PS51186"/>
    </source>
</evidence>
<dbReference type="PANTHER" id="PTHR43415">
    <property type="entry name" value="SPERMIDINE N(1)-ACETYLTRANSFERASE"/>
    <property type="match status" value="1"/>
</dbReference>
<gene>
    <name evidence="2" type="ORF">QE382_001993</name>
</gene>
<comment type="caution">
    <text evidence="2">The sequence shown here is derived from an EMBL/GenBank/DDBJ whole genome shotgun (WGS) entry which is preliminary data.</text>
</comment>
<proteinExistence type="predicted"/>
<name>A0ABU0U593_9SPHI</name>
<evidence type="ECO:0000313" key="2">
    <source>
        <dbReference type="EMBL" id="MDQ1150009.1"/>
    </source>
</evidence>
<dbReference type="PROSITE" id="PS51186">
    <property type="entry name" value="GNAT"/>
    <property type="match status" value="1"/>
</dbReference>
<feature type="domain" description="N-acetyltransferase" evidence="1">
    <location>
        <begin position="2"/>
        <end position="158"/>
    </location>
</feature>
<protein>
    <submittedName>
        <fullName evidence="2">RimJ/RimL family protein N-acetyltransferase</fullName>
    </submittedName>
</protein>
<dbReference type="InterPro" id="IPR000182">
    <property type="entry name" value="GNAT_dom"/>
</dbReference>
<dbReference type="RefSeq" id="WP_307185738.1">
    <property type="nucleotide sequence ID" value="NZ_JAUTBA010000001.1"/>
</dbReference>
<evidence type="ECO:0000313" key="3">
    <source>
        <dbReference type="Proteomes" id="UP001244640"/>
    </source>
</evidence>
<sequence>MITLLQFEKSDFPLFKSWIGSARELLQFAGPYFSFPLTDQQLEKYIRDPKRQIFKITDTATKEIIGHCELNFERHTPRLCRILIAKSSKRNRGYGKSTVNALLKLLFIDGNYDTADLNVYEWNSSAIRCYEGVGFRINENISSEVSIEDETWKSLNMQICKSEWKTNR</sequence>